<dbReference type="GO" id="GO:0003677">
    <property type="term" value="F:DNA binding"/>
    <property type="evidence" value="ECO:0007669"/>
    <property type="project" value="UniProtKB-KW"/>
</dbReference>
<evidence type="ECO:0000259" key="3">
    <source>
        <dbReference type="SMART" id="SM00862"/>
    </source>
</evidence>
<dbReference type="Gene3D" id="1.10.10.10">
    <property type="entry name" value="Winged helix-like DNA-binding domain superfamily/Winged helix DNA-binding domain"/>
    <property type="match status" value="1"/>
</dbReference>
<evidence type="ECO:0000313" key="5">
    <source>
        <dbReference type="Proteomes" id="UP000509303"/>
    </source>
</evidence>
<dbReference type="InterPro" id="IPR036108">
    <property type="entry name" value="4pyrrol_syn_uPrphyn_synt_sf"/>
</dbReference>
<keyword evidence="1" id="KW-0238">DNA-binding</keyword>
<dbReference type="CDD" id="cd06578">
    <property type="entry name" value="HemD"/>
    <property type="match status" value="1"/>
</dbReference>
<dbReference type="GO" id="GO:0000160">
    <property type="term" value="P:phosphorelay signal transduction system"/>
    <property type="evidence" value="ECO:0007669"/>
    <property type="project" value="InterPro"/>
</dbReference>
<dbReference type="Proteomes" id="UP000509303">
    <property type="component" value="Chromosome"/>
</dbReference>
<dbReference type="InterPro" id="IPR003754">
    <property type="entry name" value="4pyrrol_synth_uPrphyn_synth"/>
</dbReference>
<dbReference type="RefSeq" id="WP_176161902.1">
    <property type="nucleotide sequence ID" value="NZ_CP054929.1"/>
</dbReference>
<reference evidence="4 5" key="1">
    <citation type="submission" date="2020-06" db="EMBL/GenBank/DDBJ databases">
        <title>Genome mining for natural products.</title>
        <authorList>
            <person name="Zhang B."/>
            <person name="Shi J."/>
            <person name="Ge H."/>
        </authorList>
    </citation>
    <scope>NUCLEOTIDE SEQUENCE [LARGE SCALE GENOMIC DNA]</scope>
    <source>
        <strain evidence="4 5">NA00687</strain>
    </source>
</reference>
<dbReference type="InterPro" id="IPR036388">
    <property type="entry name" value="WH-like_DNA-bd_sf"/>
</dbReference>
<dbReference type="GO" id="GO:0004852">
    <property type="term" value="F:uroporphyrinogen-III synthase activity"/>
    <property type="evidence" value="ECO:0007669"/>
    <property type="project" value="UniProtKB-EC"/>
</dbReference>
<dbReference type="GO" id="GO:0006780">
    <property type="term" value="P:uroporphyrinogen III biosynthetic process"/>
    <property type="evidence" value="ECO:0007669"/>
    <property type="project" value="InterPro"/>
</dbReference>
<keyword evidence="5" id="KW-1185">Reference proteome</keyword>
<feature type="domain" description="OmpR/PhoB-type" evidence="3">
    <location>
        <begin position="331"/>
        <end position="401"/>
    </location>
</feature>
<dbReference type="GO" id="GO:0006355">
    <property type="term" value="P:regulation of DNA-templated transcription"/>
    <property type="evidence" value="ECO:0007669"/>
    <property type="project" value="InterPro"/>
</dbReference>
<dbReference type="EC" id="4.2.1.75" evidence="4"/>
<dbReference type="Pfam" id="PF02602">
    <property type="entry name" value="HEM4"/>
    <property type="match status" value="1"/>
</dbReference>
<feature type="region of interest" description="Disordered" evidence="2">
    <location>
        <begin position="1"/>
        <end position="42"/>
    </location>
</feature>
<dbReference type="InterPro" id="IPR001867">
    <property type="entry name" value="OmpR/PhoB-type_DNA-bd"/>
</dbReference>
<dbReference type="PANTHER" id="PTHR40082">
    <property type="entry name" value="BLR5956 PROTEIN"/>
    <property type="match status" value="1"/>
</dbReference>
<dbReference type="InterPro" id="IPR039793">
    <property type="entry name" value="UROS/Hem4"/>
</dbReference>
<evidence type="ECO:0000256" key="1">
    <source>
        <dbReference type="ARBA" id="ARBA00023125"/>
    </source>
</evidence>
<organism evidence="4 5">
    <name type="scientific">Streptomyces buecherae</name>
    <dbReference type="NCBI Taxonomy" id="2763006"/>
    <lineage>
        <taxon>Bacteria</taxon>
        <taxon>Bacillati</taxon>
        <taxon>Actinomycetota</taxon>
        <taxon>Actinomycetes</taxon>
        <taxon>Kitasatosporales</taxon>
        <taxon>Streptomycetaceae</taxon>
        <taxon>Streptomyces</taxon>
    </lineage>
</organism>
<dbReference type="SUPFAM" id="SSF46894">
    <property type="entry name" value="C-terminal effector domain of the bipartite response regulators"/>
    <property type="match status" value="1"/>
</dbReference>
<gene>
    <name evidence="4" type="ORF">HUT08_12160</name>
</gene>
<dbReference type="SUPFAM" id="SSF69618">
    <property type="entry name" value="HemD-like"/>
    <property type="match status" value="1"/>
</dbReference>
<dbReference type="NCBIfam" id="NF005568">
    <property type="entry name" value="PRK07239.1"/>
    <property type="match status" value="1"/>
</dbReference>
<accession>A0A7H8N6M5</accession>
<dbReference type="AlphaFoldDB" id="A0A7H8N6M5"/>
<dbReference type="Gene3D" id="3.40.50.10090">
    <property type="match status" value="2"/>
</dbReference>
<dbReference type="EMBL" id="CP054929">
    <property type="protein sequence ID" value="QKW50167.1"/>
    <property type="molecule type" value="Genomic_DNA"/>
</dbReference>
<protein>
    <submittedName>
        <fullName evidence="4">Uroporphyrinogen-III synthase</fullName>
        <ecNumber evidence="4">4.2.1.75</ecNumber>
    </submittedName>
</protein>
<dbReference type="InterPro" id="IPR016032">
    <property type="entry name" value="Sig_transdc_resp-reg_C-effctor"/>
</dbReference>
<name>A0A7H8N6M5_9ACTN</name>
<keyword evidence="4" id="KW-0456">Lyase</keyword>
<proteinExistence type="predicted"/>
<evidence type="ECO:0000313" key="4">
    <source>
        <dbReference type="EMBL" id="QKW50167.1"/>
    </source>
</evidence>
<evidence type="ECO:0000256" key="2">
    <source>
        <dbReference type="SAM" id="MobiDB-lite"/>
    </source>
</evidence>
<dbReference type="SMART" id="SM00862">
    <property type="entry name" value="Trans_reg_C"/>
    <property type="match status" value="1"/>
</dbReference>
<sequence>MQADQDQPTGADEASGPERHGGGAGAEPGVREDGGAAGRGGTPLVGFTVGVTAARRAEELIALVERRGATVVHAPAMRIVPLADDGELRAATGQLVERGPDVVIATTAVGFRGWTEAAEGWGLGDALLDRFRGAELLARGPKVRGAIRAAGLTEDWSPASESMAEVLDRLLATGVAGRRIAVQLHGEPLTEFVAALRDAGADVVGVPVYRWLPPEDPGPLDGLIDASIARTVDAITFTSAPAATSLLDRARERGLREALVDALRHDVLAACVGPVTAQPLAAYDVPTAAPERFRLGPLVQLLCQELPARAPVLRVGGHGVAVRGRVALVDGEPRAVTPAQAALLRALSRRPGQVVAPAALLRALPDPVGGEGAVGAAVAGLDAALGVPGLVEVIADRGYRLAAPEPGPGDGARLGDA</sequence>
<dbReference type="PANTHER" id="PTHR40082:SF1">
    <property type="entry name" value="BLR5956 PROTEIN"/>
    <property type="match status" value="1"/>
</dbReference>